<reference evidence="1 2" key="1">
    <citation type="submission" date="2020-08" db="EMBL/GenBank/DDBJ databases">
        <authorList>
            <person name="Koutsovoulos G."/>
            <person name="Danchin GJ E."/>
        </authorList>
    </citation>
    <scope>NUCLEOTIDE SEQUENCE [LARGE SCALE GENOMIC DNA]</scope>
</reference>
<gene>
    <name evidence="1" type="ORF">MENT_LOCUS57026</name>
</gene>
<proteinExistence type="predicted"/>
<sequence length="72" mass="8110">MLLEPMVWYNNSEYVDPGAGQCTADTTCFKTVESGTPCCLMHLENLNRTIPGRPGFENFERSSRCIGVYKTE</sequence>
<dbReference type="EMBL" id="CAJEWN010002370">
    <property type="protein sequence ID" value="CAD2203342.1"/>
    <property type="molecule type" value="Genomic_DNA"/>
</dbReference>
<dbReference type="Proteomes" id="UP000580250">
    <property type="component" value="Unassembled WGS sequence"/>
</dbReference>
<accession>A0A6V7XVI2</accession>
<evidence type="ECO:0000313" key="2">
    <source>
        <dbReference type="Proteomes" id="UP000580250"/>
    </source>
</evidence>
<organism evidence="1 2">
    <name type="scientific">Meloidogyne enterolobii</name>
    <name type="common">Root-knot nematode worm</name>
    <name type="synonym">Meloidogyne mayaguensis</name>
    <dbReference type="NCBI Taxonomy" id="390850"/>
    <lineage>
        <taxon>Eukaryota</taxon>
        <taxon>Metazoa</taxon>
        <taxon>Ecdysozoa</taxon>
        <taxon>Nematoda</taxon>
        <taxon>Chromadorea</taxon>
        <taxon>Rhabditida</taxon>
        <taxon>Tylenchina</taxon>
        <taxon>Tylenchomorpha</taxon>
        <taxon>Tylenchoidea</taxon>
        <taxon>Meloidogynidae</taxon>
        <taxon>Meloidogyninae</taxon>
        <taxon>Meloidogyne</taxon>
    </lineage>
</organism>
<evidence type="ECO:0000313" key="1">
    <source>
        <dbReference type="EMBL" id="CAD2203342.1"/>
    </source>
</evidence>
<comment type="caution">
    <text evidence="1">The sequence shown here is derived from an EMBL/GenBank/DDBJ whole genome shotgun (WGS) entry which is preliminary data.</text>
</comment>
<dbReference type="AlphaFoldDB" id="A0A6V7XVI2"/>
<protein>
    <submittedName>
        <fullName evidence="1">Uncharacterized protein</fullName>
    </submittedName>
</protein>
<name>A0A6V7XVI2_MELEN</name>